<dbReference type="Proteomes" id="UP001178461">
    <property type="component" value="Chromosome 8"/>
</dbReference>
<sequence length="115" mass="12540">MAFQPCPVVTQPAAINSSCPCPYRDWKSGLTDCSSDQSICFCGTFCLPCLMCKVATQYGECFCVPFLPGALVAMRTGLREQLRIKGCVCGDWCAFCFCCPCALCQMARELKSPCC</sequence>
<name>A0AA35PCM6_9SAUR</name>
<evidence type="ECO:0008006" key="4">
    <source>
        <dbReference type="Google" id="ProtNLM"/>
    </source>
</evidence>
<accession>A0AA35PCM6</accession>
<dbReference type="InterPro" id="IPR006461">
    <property type="entry name" value="PLAC_motif_containing"/>
</dbReference>
<dbReference type="EMBL" id="OX395133">
    <property type="protein sequence ID" value="CAI5781000.1"/>
    <property type="molecule type" value="Genomic_DNA"/>
</dbReference>
<reference evidence="2" key="1">
    <citation type="submission" date="2022-12" db="EMBL/GenBank/DDBJ databases">
        <authorList>
            <person name="Alioto T."/>
            <person name="Alioto T."/>
            <person name="Gomez Garrido J."/>
        </authorList>
    </citation>
    <scope>NUCLEOTIDE SEQUENCE</scope>
</reference>
<evidence type="ECO:0000313" key="3">
    <source>
        <dbReference type="Proteomes" id="UP001178461"/>
    </source>
</evidence>
<organism evidence="2 3">
    <name type="scientific">Podarcis lilfordi</name>
    <name type="common">Lilford's wall lizard</name>
    <dbReference type="NCBI Taxonomy" id="74358"/>
    <lineage>
        <taxon>Eukaryota</taxon>
        <taxon>Metazoa</taxon>
        <taxon>Chordata</taxon>
        <taxon>Craniata</taxon>
        <taxon>Vertebrata</taxon>
        <taxon>Euteleostomi</taxon>
        <taxon>Lepidosauria</taxon>
        <taxon>Squamata</taxon>
        <taxon>Bifurcata</taxon>
        <taxon>Unidentata</taxon>
        <taxon>Episquamata</taxon>
        <taxon>Laterata</taxon>
        <taxon>Lacertibaenia</taxon>
        <taxon>Lacertidae</taxon>
        <taxon>Podarcis</taxon>
    </lineage>
</organism>
<evidence type="ECO:0000256" key="1">
    <source>
        <dbReference type="ARBA" id="ARBA00009024"/>
    </source>
</evidence>
<protein>
    <recommendedName>
        <fullName evidence="4">Cornifelin</fullName>
    </recommendedName>
</protein>
<dbReference type="Pfam" id="PF04749">
    <property type="entry name" value="PLAC8"/>
    <property type="match status" value="1"/>
</dbReference>
<keyword evidence="3" id="KW-1185">Reference proteome</keyword>
<evidence type="ECO:0000313" key="2">
    <source>
        <dbReference type="EMBL" id="CAI5781000.1"/>
    </source>
</evidence>
<dbReference type="PANTHER" id="PTHR15907">
    <property type="entry name" value="DUF614 FAMILY PROTEIN-RELATED"/>
    <property type="match status" value="1"/>
</dbReference>
<dbReference type="AlphaFoldDB" id="A0AA35PCM6"/>
<comment type="similarity">
    <text evidence="1">Belongs to the cornifelin family.</text>
</comment>
<gene>
    <name evidence="2" type="ORF">PODLI_1B023039</name>
</gene>
<proteinExistence type="inferred from homology"/>
<dbReference type="NCBIfam" id="TIGR01571">
    <property type="entry name" value="A_thal_Cys_rich"/>
    <property type="match status" value="1"/>
</dbReference>